<keyword evidence="2" id="KW-0229">DNA integration</keyword>
<dbReference type="Pfam" id="PF13356">
    <property type="entry name" value="Arm-DNA-bind_3"/>
    <property type="match status" value="1"/>
</dbReference>
<evidence type="ECO:0000313" key="4">
    <source>
        <dbReference type="EMBL" id="STL27796.1"/>
    </source>
</evidence>
<name>A0A377ARJ3_ECOLX</name>
<reference evidence="4 5" key="1">
    <citation type="submission" date="2018-06" db="EMBL/GenBank/DDBJ databases">
        <authorList>
            <consortium name="Pathogen Informatics"/>
            <person name="Doyle S."/>
        </authorList>
    </citation>
    <scope>NUCLEOTIDE SEQUENCE [LARGE SCALE GENOMIC DNA]</scope>
    <source>
        <strain evidence="4 5">NCTC9962</strain>
    </source>
</reference>
<sequence>MSLLVKPGGSKYWRFRFRFGGKQHLMAFGVYPDVSLADARKKREEARKLVAAGIDPREHKRAVKEEQAKEIITFEKVAREWARNQPKMVGRSC</sequence>
<evidence type="ECO:0000256" key="1">
    <source>
        <dbReference type="ARBA" id="ARBA00008857"/>
    </source>
</evidence>
<proteinExistence type="inferred from homology"/>
<protein>
    <submittedName>
        <fullName evidence="4">Integrase</fullName>
    </submittedName>
</protein>
<dbReference type="PANTHER" id="PTHR30629">
    <property type="entry name" value="PROPHAGE INTEGRASE"/>
    <property type="match status" value="1"/>
</dbReference>
<dbReference type="EMBL" id="UGED01000005">
    <property type="protein sequence ID" value="STL27796.1"/>
    <property type="molecule type" value="Genomic_DNA"/>
</dbReference>
<organism evidence="4 5">
    <name type="scientific">Escherichia coli</name>
    <dbReference type="NCBI Taxonomy" id="562"/>
    <lineage>
        <taxon>Bacteria</taxon>
        <taxon>Pseudomonadati</taxon>
        <taxon>Pseudomonadota</taxon>
        <taxon>Gammaproteobacteria</taxon>
        <taxon>Enterobacterales</taxon>
        <taxon>Enterobacteriaceae</taxon>
        <taxon>Escherichia</taxon>
    </lineage>
</organism>
<comment type="similarity">
    <text evidence="1">Belongs to the 'phage' integrase family.</text>
</comment>
<dbReference type="GO" id="GO:0015074">
    <property type="term" value="P:DNA integration"/>
    <property type="evidence" value="ECO:0007669"/>
    <property type="project" value="UniProtKB-KW"/>
</dbReference>
<accession>A0A377ARJ3</accession>
<gene>
    <name evidence="4" type="primary">intA_2</name>
    <name evidence="4" type="ORF">NCTC9962_01666</name>
</gene>
<dbReference type="Proteomes" id="UP000254052">
    <property type="component" value="Unassembled WGS sequence"/>
</dbReference>
<evidence type="ECO:0000259" key="3">
    <source>
        <dbReference type="Pfam" id="PF13356"/>
    </source>
</evidence>
<evidence type="ECO:0000256" key="2">
    <source>
        <dbReference type="ARBA" id="ARBA00022908"/>
    </source>
</evidence>
<dbReference type="PANTHER" id="PTHR30629:SF2">
    <property type="entry name" value="PROPHAGE INTEGRASE INTS-RELATED"/>
    <property type="match status" value="1"/>
</dbReference>
<dbReference type="AlphaFoldDB" id="A0A377ARJ3"/>
<evidence type="ECO:0000313" key="5">
    <source>
        <dbReference type="Proteomes" id="UP000254052"/>
    </source>
</evidence>
<dbReference type="Gene3D" id="3.30.160.390">
    <property type="entry name" value="Integrase, DNA-binding domain"/>
    <property type="match status" value="1"/>
</dbReference>
<dbReference type="InterPro" id="IPR025166">
    <property type="entry name" value="Integrase_DNA_bind_dom"/>
</dbReference>
<dbReference type="InterPro" id="IPR038488">
    <property type="entry name" value="Integrase_DNA-bd_sf"/>
</dbReference>
<feature type="domain" description="Integrase DNA-binding" evidence="3">
    <location>
        <begin position="2"/>
        <end position="62"/>
    </location>
</feature>
<dbReference type="InterPro" id="IPR050808">
    <property type="entry name" value="Phage_Integrase"/>
</dbReference>